<protein>
    <recommendedName>
        <fullName evidence="6 20">Serine/threonine-protein kinase Tel1</fullName>
        <ecNumber evidence="5 20">2.7.11.1</ecNumber>
    </recommendedName>
</protein>
<dbReference type="InterPro" id="IPR003152">
    <property type="entry name" value="FATC_dom"/>
</dbReference>
<dbReference type="InterPro" id="IPR044107">
    <property type="entry name" value="PIKKc_ATM"/>
</dbReference>
<dbReference type="InterPro" id="IPR038980">
    <property type="entry name" value="ATM_plant"/>
</dbReference>
<evidence type="ECO:0000256" key="1">
    <source>
        <dbReference type="ARBA" id="ARBA00004123"/>
    </source>
</evidence>
<evidence type="ECO:0000256" key="20">
    <source>
        <dbReference type="RuleBase" id="RU365027"/>
    </source>
</evidence>
<feature type="region of interest" description="Disordered" evidence="21">
    <location>
        <begin position="2893"/>
        <end position="2926"/>
    </location>
</feature>
<dbReference type="GO" id="GO:0035556">
    <property type="term" value="P:intracellular signal transduction"/>
    <property type="evidence" value="ECO:0007669"/>
    <property type="project" value="UniProtKB-ARBA"/>
</dbReference>
<evidence type="ECO:0000313" key="25">
    <source>
        <dbReference type="EMBL" id="KAK2605454.1"/>
    </source>
</evidence>
<dbReference type="GO" id="GO:0004674">
    <property type="term" value="F:protein serine/threonine kinase activity"/>
    <property type="evidence" value="ECO:0007669"/>
    <property type="project" value="UniProtKB-KW"/>
</dbReference>
<keyword evidence="14 20" id="KW-0156">Chromatin regulator</keyword>
<dbReference type="PROSITE" id="PS00916">
    <property type="entry name" value="PI3_4_KINASE_2"/>
    <property type="match status" value="1"/>
</dbReference>
<reference evidence="25" key="1">
    <citation type="submission" date="2023-06" db="EMBL/GenBank/DDBJ databases">
        <authorList>
            <person name="Noh H."/>
        </authorList>
    </citation>
    <scope>NUCLEOTIDE SEQUENCE</scope>
    <source>
        <strain evidence="25">DUCC20226</strain>
    </source>
</reference>
<dbReference type="SUPFAM" id="SSF56112">
    <property type="entry name" value="Protein kinase-like (PK-like)"/>
    <property type="match status" value="1"/>
</dbReference>
<evidence type="ECO:0000256" key="19">
    <source>
        <dbReference type="ARBA" id="ARBA00048679"/>
    </source>
</evidence>
<keyword evidence="16 20" id="KW-0539">Nucleus</keyword>
<evidence type="ECO:0000256" key="14">
    <source>
        <dbReference type="ARBA" id="ARBA00022853"/>
    </source>
</evidence>
<dbReference type="InterPro" id="IPR036940">
    <property type="entry name" value="PI3/4_kinase_cat_sf"/>
</dbReference>
<comment type="similarity">
    <text evidence="3 20">Belongs to the PI3/PI4-kinase family. ATM subfamily.</text>
</comment>
<feature type="compositionally biased region" description="Basic and acidic residues" evidence="21">
    <location>
        <begin position="2915"/>
        <end position="2926"/>
    </location>
</feature>
<comment type="function">
    <text evidence="17 20">Serine/threonine protein kinase which activates checkpoint signaling upon genotoxic stresses such as ionizing radiation (IR), ultraviolet light (UV), or DNA replication stalling, thereby acting as a DNA damage sensor. Recognizes the substrate consensus sequence [ST]-Q. Phosphorylates histone H2A to form H2AS128ph (gamma-H2A) at sites of DNA damage, involved in the regulation of DNA damage response mechanism. Required for the control of telomere length and genome stability.</text>
</comment>
<dbReference type="PROSITE" id="PS51189">
    <property type="entry name" value="FAT"/>
    <property type="match status" value="1"/>
</dbReference>
<evidence type="ECO:0000256" key="11">
    <source>
        <dbReference type="ARBA" id="ARBA00022763"/>
    </source>
</evidence>
<dbReference type="InterPro" id="IPR000403">
    <property type="entry name" value="PI3/4_kinase_cat_dom"/>
</dbReference>
<dbReference type="Pfam" id="PF11640">
    <property type="entry name" value="TAN"/>
    <property type="match status" value="1"/>
</dbReference>
<dbReference type="EMBL" id="JAUJFL010000004">
    <property type="protein sequence ID" value="KAK2605454.1"/>
    <property type="molecule type" value="Genomic_DNA"/>
</dbReference>
<accession>A0AAD9W2V5</accession>
<evidence type="ECO:0000256" key="5">
    <source>
        <dbReference type="ARBA" id="ARBA00012513"/>
    </source>
</evidence>
<evidence type="ECO:0000256" key="15">
    <source>
        <dbReference type="ARBA" id="ARBA00022895"/>
    </source>
</evidence>
<evidence type="ECO:0000256" key="2">
    <source>
        <dbReference type="ARBA" id="ARBA00004574"/>
    </source>
</evidence>
<evidence type="ECO:0000313" key="26">
    <source>
        <dbReference type="Proteomes" id="UP001265746"/>
    </source>
</evidence>
<feature type="region of interest" description="Disordered" evidence="21">
    <location>
        <begin position="1085"/>
        <end position="1107"/>
    </location>
</feature>
<name>A0AAD9W2V5_PHOAM</name>
<dbReference type="GO" id="GO:0006325">
    <property type="term" value="P:chromatin organization"/>
    <property type="evidence" value="ECO:0007669"/>
    <property type="project" value="UniProtKB-KW"/>
</dbReference>
<evidence type="ECO:0000256" key="17">
    <source>
        <dbReference type="ARBA" id="ARBA00025079"/>
    </source>
</evidence>
<evidence type="ECO:0000256" key="6">
    <source>
        <dbReference type="ARBA" id="ARBA00014619"/>
    </source>
</evidence>
<evidence type="ECO:0000256" key="10">
    <source>
        <dbReference type="ARBA" id="ARBA00022741"/>
    </source>
</evidence>
<dbReference type="GO" id="GO:0005634">
    <property type="term" value="C:nucleus"/>
    <property type="evidence" value="ECO:0007669"/>
    <property type="project" value="UniProtKB-SubCell"/>
</dbReference>
<dbReference type="FunFam" id="3.30.1010.10:FF:000019">
    <property type="entry name" value="Serine/threonine-protein kinase Tel1"/>
    <property type="match status" value="1"/>
</dbReference>
<feature type="region of interest" description="Disordered" evidence="21">
    <location>
        <begin position="711"/>
        <end position="733"/>
    </location>
</feature>
<dbReference type="Gene3D" id="1.10.1070.11">
    <property type="entry name" value="Phosphatidylinositol 3-/4-kinase, catalytic domain"/>
    <property type="match status" value="1"/>
</dbReference>
<comment type="catalytic activity">
    <reaction evidence="19">
        <text>L-seryl-[protein] + ATP = O-phospho-L-seryl-[protein] + ADP + H(+)</text>
        <dbReference type="Rhea" id="RHEA:17989"/>
        <dbReference type="Rhea" id="RHEA-COMP:9863"/>
        <dbReference type="Rhea" id="RHEA-COMP:11604"/>
        <dbReference type="ChEBI" id="CHEBI:15378"/>
        <dbReference type="ChEBI" id="CHEBI:29999"/>
        <dbReference type="ChEBI" id="CHEBI:30616"/>
        <dbReference type="ChEBI" id="CHEBI:83421"/>
        <dbReference type="ChEBI" id="CHEBI:456216"/>
        <dbReference type="EC" id="2.7.11.1"/>
    </reaction>
</comment>
<evidence type="ECO:0000259" key="22">
    <source>
        <dbReference type="PROSITE" id="PS50290"/>
    </source>
</evidence>
<dbReference type="InterPro" id="IPR014009">
    <property type="entry name" value="PIK_FAT"/>
</dbReference>
<keyword evidence="15 20" id="KW-0779">Telomere</keyword>
<dbReference type="SMART" id="SM01342">
    <property type="entry name" value="TAN"/>
    <property type="match status" value="1"/>
</dbReference>
<dbReference type="SMART" id="SM01343">
    <property type="entry name" value="FATC"/>
    <property type="match status" value="1"/>
</dbReference>
<dbReference type="SMART" id="SM00146">
    <property type="entry name" value="PI3Kc"/>
    <property type="match status" value="1"/>
</dbReference>
<dbReference type="PANTHER" id="PTHR37079">
    <property type="entry name" value="SERINE/THREONINE-PROTEIN KINASE ATM"/>
    <property type="match status" value="1"/>
</dbReference>
<evidence type="ECO:0000256" key="21">
    <source>
        <dbReference type="SAM" id="MobiDB-lite"/>
    </source>
</evidence>
<feature type="region of interest" description="Disordered" evidence="21">
    <location>
        <begin position="434"/>
        <end position="454"/>
    </location>
</feature>
<dbReference type="PROSITE" id="PS51190">
    <property type="entry name" value="FATC"/>
    <property type="match status" value="1"/>
</dbReference>
<feature type="region of interest" description="Disordered" evidence="21">
    <location>
        <begin position="872"/>
        <end position="906"/>
    </location>
</feature>
<evidence type="ECO:0000256" key="18">
    <source>
        <dbReference type="ARBA" id="ARBA00047899"/>
    </source>
</evidence>
<evidence type="ECO:0000256" key="9">
    <source>
        <dbReference type="ARBA" id="ARBA00022679"/>
    </source>
</evidence>
<feature type="compositionally biased region" description="Basic and acidic residues" evidence="21">
    <location>
        <begin position="872"/>
        <end position="881"/>
    </location>
</feature>
<keyword evidence="9 20" id="KW-0808">Transferase</keyword>
<dbReference type="InterPro" id="IPR021668">
    <property type="entry name" value="TAN"/>
</dbReference>
<keyword evidence="12 20" id="KW-0418">Kinase</keyword>
<keyword evidence="7 20" id="KW-0158">Chromosome</keyword>
<evidence type="ECO:0000259" key="24">
    <source>
        <dbReference type="PROSITE" id="PS51190"/>
    </source>
</evidence>
<sequence>MQLVLTMPPRKGVLRPQVTNILQLKTDINGTAVTARSEALQDLISFFGNPSLRHDALKDKEYHSICEALFHAALVDRTVLLSGKGIGKANERLGYCGKALRETVAHGVSKFKGKTVRAVIDHITDTLPTHDGDFFEPLAQDYMQTLVILLDNPTHVENLALKDASGWKQCVVFLVDRICSLLDAADSALASSLLGRDSPIPGTARHSSVGPSSARSRLGSQRGAFQVQRNDILSLLQCLQSLVSAPNAPCMSKRQEVTNAVLRVLRLRFDLDKLHRFSFSILNHILLQTAGDDPALGQHLTRELVPLLGYWWQRRTLDKDELQFSVRDEMLKTMHAISVYLDYLLQDDPSAVLLQQLEELLDELWGEYSSRNSRARLRLDDVTFSSLKVSPGHFATDLFALKPFNQNAERRWALVEIMSRLEFIFLRHSKSNSQRLTTQDSQPRKRQRRAGGSNRIHQKMLASNVATKLTSLQLLSFFLPLSNLDQEEIMTVMEDLLPMIGDKQGPLSSWAMIACASCALQSQAKDENTEARWKQVWQLAVRSISIPSTCRAACVLLHVILQTRLISHHAIANDVNNIVTMADICGPAALLDSSLVFMHCLANVRNSMVPSASQKTYSYVIRWVFTMWRPAEVTYASSLAGDLVPIDLVNLLLSCCGLPQFELPPQTGLVGSSLSQYWKCYKDTIPMTRYLLLLSEDDASALSRHRTESWHENSTGEFSESNEVSNSQPSSSQTSKTLVLDLLHPKLVDFVEILEPSSQAGTRRGNDAIFQMSTDRLRSLLVCLISSNILLSHLEVVDHRTVNDINTTLSSLWDRYFQMLVASSEGGESFELLLAMLAPYIPPLDSSRVHQFCSKEPHLLRLFSRLSGMIDEQRSRQKPNQDLDAMDVDDEFESQDNRKKPGDKGFVAPRQKVASSMSANAFYETTKIRLQLFSEYYSDPGKVGLIPESFMDTFLSLEDDQYLLCREFLVELLQSDFGNVSNYARDIVEQTAAIVFKDSFKTCEVALCMLMDVLLSFAPVWSMGEGDPDVVNPFVDLYNILVKSVWPHNLMSPDVQVSYSGLLLHLWEINAQFHKDKKSLVSPPHKTLLSTPESLRNTRSEVRDPRPGPFWEGSMRAKFYIAPRLTRIFEFFVVSTHEDIFVDILDALPTDPEVMEGIGLRVFVLAGLGCKCPTLLRRCVYHIVETSGKVTGSAKYANRGMKMVSLARSLKSPQELFQLFAPQLLYTWLEKDSFEDIPFSIFDFGSLDDLLQRAKTEATAHMIMRGQDEAVKGLASRLKVTPVELVEEGFSKIMAYSIMHDLSSSKDSSSSSESRVRKLLGKEPYLDRIYRTFADIIGHFCDVIDQEGPIEDSWRKDEIFSYAADFMDEIKRCGQSSTALGPNQQPMFKGKYLVRAISHLVRRTNYDVLSLWTPPLVTSVARRLLNTIHPALGPLHALSVVRKVRILVCLAGLQTTSSYPLEMLLRSIRPFLSNSHCADEGLAMSNWLIANGSVHLAQAPSFLAGYALSTLASLRMFLESSQASSTQESQFKSTMSKAQNFHVWFVKLLKEYQSSAFKSETQARAFRAIIESASNIRSSGNSQKHTQESRLLLEILKDAEQQDQLLNESARELALRMLCGEFKIPKANRDDIIDKDEDACAHGPMIWKSCQTVNSSKEYLTWAGRVVGTSFAASGSIPLDVLRESELSTYQRTMGTNGDSVHGLLRLLANLTMSDNSAHAGLAESALRRIVSHASSTEDNDLIADSSRSLPETLLASSDWLQYQTPPADNGEIKYTNVDAFQPEKIESSSWARDTAIYLAYSMKGSAVLTTLPSILAEIDGFAEQSLPFIVHLVLLEELNSQRPLKRGLSTALKAWLKSTSPVANDNIKLLINVILHLRTRTFPNENSVADRSHWLDMDLATVAEAATRCGMFKVALLFAELASSEPTRSSRRSSASRELEDSSETLLKVFENIDDPDAYYGLNRTASLSNVLARIEYEKEGGKSLAFRGSQYDSHLRMRDPEADRDGQSLVQILSGLGLSGLSNSLLQIQQHHDDSASLDSTFTTARRLEIWNLPAPPSLENHAATSYRAYQSIYKAVEMEPARLAVQDGLATTMKSLATKNLRVSDLRQHLGTLAALTELDDVLGVSDFAELEKVLSDFEARSTWMMSGRYDDVSQILSHRETTFSVLGQKDVLRSTSNLTSPEARLIEIRSMLLSSSIYRFHRSRQESLNISTRLTDLVSSSESIGLNIDAAVSLETANSFWDYGEMIPSIRLLQGLQGNPSSLRKQSISVTHADLLSKIGYQVSVAKLETADSIQKKYLEPALKELKGKSSGKEAGQVFHQFAVFCDEQLQDPDMLEDLSRLQRLVQTKADEVEHYKKEFRSAKSSQLKDQYDRYQRTAEKYLLLDQTELQRTERTRNEFVKLSLENYLQSLSASDDHDSDALRFTALWLERSETDVANMAVHQLLRNVPTRKFASLMNQLSSRLQLDKSHFQTLLRDLVCRICFDHPYHGMYQIWSGIRTNPNPEDEVAVLRKDAANRLVEEFERQKGGVAVTWDAIKKACGCYHYLAKEKSDRYRSGAKIKVQDSPYASTLSRCLAKYPIPPPTLEIKLRADRNYSTVPVIERLEPTISIASGVSAPKIITVVASNGERYKQLVKGGNDDLRQDAIMEQVFAAVSSLLKQHRTTRQRNLGIRTYKVLPLTNRSGLIEFVANTVPLHDWLMPAHERYHPKDMKGNLCRKEISNVAGRTNDMRVSTYRKVTEKFHPVMRYFFIESFPDPDDWYVKRLAYTRTTAAISILGHVLGLGDRHGHNILLDQKTGEVVHIDLGVAFESGRILPVPEVVPFRMTRDIVDGMGVTKTDGVFRRCCEFTLDALREDTYSIMTILDVLRYDPLYSWSSTPMRLAKLQGAARRAEEGDEGNGEGEGGGAGMDKKKSVVNEPSEADRALEVVRKKLSKTLSVTATVNDLINQATDERNLAVLYSGWAAYA</sequence>
<evidence type="ECO:0000256" key="8">
    <source>
        <dbReference type="ARBA" id="ARBA00022527"/>
    </source>
</evidence>
<comment type="subunit">
    <text evidence="4">Associates with DNA double-strand breaks.</text>
</comment>
<evidence type="ECO:0000256" key="3">
    <source>
        <dbReference type="ARBA" id="ARBA00010769"/>
    </source>
</evidence>
<keyword evidence="8 20" id="KW-0723">Serine/threonine-protein kinase</keyword>
<evidence type="ECO:0000256" key="7">
    <source>
        <dbReference type="ARBA" id="ARBA00022454"/>
    </source>
</evidence>
<feature type="domain" description="FAT" evidence="23">
    <location>
        <begin position="1902"/>
        <end position="2505"/>
    </location>
</feature>
<evidence type="ECO:0000256" key="16">
    <source>
        <dbReference type="ARBA" id="ARBA00023242"/>
    </source>
</evidence>
<dbReference type="PANTHER" id="PTHR37079:SF4">
    <property type="entry name" value="SERINE_THREONINE-PROTEIN KINASE ATM"/>
    <property type="match status" value="1"/>
</dbReference>
<feature type="compositionally biased region" description="Low complexity" evidence="21">
    <location>
        <begin position="719"/>
        <end position="733"/>
    </location>
</feature>
<feature type="compositionally biased region" description="Acidic residues" evidence="21">
    <location>
        <begin position="884"/>
        <end position="894"/>
    </location>
</feature>
<dbReference type="InterPro" id="IPR018936">
    <property type="entry name" value="PI3/4_kinase_CS"/>
</dbReference>
<dbReference type="Gene3D" id="3.30.1010.10">
    <property type="entry name" value="Phosphatidylinositol 3-kinase Catalytic Subunit, Chain A, domain 4"/>
    <property type="match status" value="1"/>
</dbReference>
<comment type="subcellular location">
    <subcellularLocation>
        <location evidence="2 20">Chromosome</location>
        <location evidence="2 20">Telomere</location>
    </subcellularLocation>
    <subcellularLocation>
        <location evidence="1 20">Nucleus</location>
    </subcellularLocation>
</comment>
<feature type="domain" description="FATC" evidence="24">
    <location>
        <begin position="2941"/>
        <end position="2973"/>
    </location>
</feature>
<evidence type="ECO:0000256" key="4">
    <source>
        <dbReference type="ARBA" id="ARBA00011370"/>
    </source>
</evidence>
<organism evidence="25 26">
    <name type="scientific">Phomopsis amygdali</name>
    <name type="common">Fusicoccum amygdali</name>
    <dbReference type="NCBI Taxonomy" id="1214568"/>
    <lineage>
        <taxon>Eukaryota</taxon>
        <taxon>Fungi</taxon>
        <taxon>Dikarya</taxon>
        <taxon>Ascomycota</taxon>
        <taxon>Pezizomycotina</taxon>
        <taxon>Sordariomycetes</taxon>
        <taxon>Sordariomycetidae</taxon>
        <taxon>Diaporthales</taxon>
        <taxon>Diaporthaceae</taxon>
        <taxon>Diaporthe</taxon>
    </lineage>
</organism>
<dbReference type="Proteomes" id="UP001265746">
    <property type="component" value="Unassembled WGS sequence"/>
</dbReference>
<dbReference type="InterPro" id="IPR011009">
    <property type="entry name" value="Kinase-like_dom_sf"/>
</dbReference>
<gene>
    <name evidence="25" type="ORF">N8I77_008288</name>
</gene>
<dbReference type="CDD" id="cd05171">
    <property type="entry name" value="PIKKc_ATM"/>
    <property type="match status" value="1"/>
</dbReference>
<dbReference type="GO" id="GO:0000781">
    <property type="term" value="C:chromosome, telomeric region"/>
    <property type="evidence" value="ECO:0007669"/>
    <property type="project" value="UniProtKB-SubCell"/>
</dbReference>
<dbReference type="EC" id="2.7.11.1" evidence="5 20"/>
<evidence type="ECO:0000256" key="12">
    <source>
        <dbReference type="ARBA" id="ARBA00022777"/>
    </source>
</evidence>
<feature type="compositionally biased region" description="Basic and acidic residues" evidence="21">
    <location>
        <begin position="1096"/>
        <end position="1106"/>
    </location>
</feature>
<evidence type="ECO:0000256" key="13">
    <source>
        <dbReference type="ARBA" id="ARBA00022840"/>
    </source>
</evidence>
<proteinExistence type="inferred from homology"/>
<dbReference type="PROSITE" id="PS00915">
    <property type="entry name" value="PI3_4_KINASE_1"/>
    <property type="match status" value="1"/>
</dbReference>
<keyword evidence="10 20" id="KW-0547">Nucleotide-binding</keyword>
<dbReference type="PROSITE" id="PS50290">
    <property type="entry name" value="PI3_4_KINASE_3"/>
    <property type="match status" value="1"/>
</dbReference>
<keyword evidence="26" id="KW-1185">Reference proteome</keyword>
<evidence type="ECO:0000259" key="23">
    <source>
        <dbReference type="PROSITE" id="PS51189"/>
    </source>
</evidence>
<feature type="domain" description="PI3K/PI4K catalytic" evidence="22">
    <location>
        <begin position="2610"/>
        <end position="2930"/>
    </location>
</feature>
<keyword evidence="13 20" id="KW-0067">ATP-binding</keyword>
<dbReference type="Pfam" id="PF02260">
    <property type="entry name" value="FATC"/>
    <property type="match status" value="1"/>
</dbReference>
<dbReference type="Pfam" id="PF00454">
    <property type="entry name" value="PI3_PI4_kinase"/>
    <property type="match status" value="1"/>
</dbReference>
<dbReference type="GO" id="GO:0006281">
    <property type="term" value="P:DNA repair"/>
    <property type="evidence" value="ECO:0007669"/>
    <property type="project" value="InterPro"/>
</dbReference>
<comment type="catalytic activity">
    <reaction evidence="18 20">
        <text>L-threonyl-[protein] + ATP = O-phospho-L-threonyl-[protein] + ADP + H(+)</text>
        <dbReference type="Rhea" id="RHEA:46608"/>
        <dbReference type="Rhea" id="RHEA-COMP:11060"/>
        <dbReference type="Rhea" id="RHEA-COMP:11605"/>
        <dbReference type="ChEBI" id="CHEBI:15378"/>
        <dbReference type="ChEBI" id="CHEBI:30013"/>
        <dbReference type="ChEBI" id="CHEBI:30616"/>
        <dbReference type="ChEBI" id="CHEBI:61977"/>
        <dbReference type="ChEBI" id="CHEBI:456216"/>
        <dbReference type="EC" id="2.7.11.1"/>
    </reaction>
</comment>
<dbReference type="GO" id="GO:0005524">
    <property type="term" value="F:ATP binding"/>
    <property type="evidence" value="ECO:0007669"/>
    <property type="project" value="UniProtKB-KW"/>
</dbReference>
<comment type="caution">
    <text evidence="25">The sequence shown here is derived from an EMBL/GenBank/DDBJ whole genome shotgun (WGS) entry which is preliminary data.</text>
</comment>
<keyword evidence="11 20" id="KW-0227">DNA damage</keyword>